<accession>A0A166MZ14</accession>
<organism evidence="2 3">
    <name type="scientific">Exidia glandulosa HHB12029</name>
    <dbReference type="NCBI Taxonomy" id="1314781"/>
    <lineage>
        <taxon>Eukaryota</taxon>
        <taxon>Fungi</taxon>
        <taxon>Dikarya</taxon>
        <taxon>Basidiomycota</taxon>
        <taxon>Agaricomycotina</taxon>
        <taxon>Agaricomycetes</taxon>
        <taxon>Auriculariales</taxon>
        <taxon>Exidiaceae</taxon>
        <taxon>Exidia</taxon>
    </lineage>
</organism>
<dbReference type="InParanoid" id="A0A166MZ14"/>
<evidence type="ECO:0000256" key="1">
    <source>
        <dbReference type="SAM" id="MobiDB-lite"/>
    </source>
</evidence>
<dbReference type="Proteomes" id="UP000077266">
    <property type="component" value="Unassembled WGS sequence"/>
</dbReference>
<evidence type="ECO:0000313" key="2">
    <source>
        <dbReference type="EMBL" id="KZV78571.1"/>
    </source>
</evidence>
<sequence>MLRAWVEPAPRRELDTLVRACIPRRDILRAIQCEERDSAAALDCHARSFEENAASTARPKEVKMDDTPWNVSSAKSGCTRNKPSPSGTDMQLSIGFSCRSPFTAHAGDDPGTVSACTRAAAASRAITARPDMVVVARQERCAKTGSRGVELDVWPATSRR</sequence>
<dbReference type="AlphaFoldDB" id="A0A166MZ14"/>
<feature type="compositionally biased region" description="Polar residues" evidence="1">
    <location>
        <begin position="69"/>
        <end position="90"/>
    </location>
</feature>
<reference evidence="2 3" key="1">
    <citation type="journal article" date="2016" name="Mol. Biol. Evol.">
        <title>Comparative Genomics of Early-Diverging Mushroom-Forming Fungi Provides Insights into the Origins of Lignocellulose Decay Capabilities.</title>
        <authorList>
            <person name="Nagy L.G."/>
            <person name="Riley R."/>
            <person name="Tritt A."/>
            <person name="Adam C."/>
            <person name="Daum C."/>
            <person name="Floudas D."/>
            <person name="Sun H."/>
            <person name="Yadav J.S."/>
            <person name="Pangilinan J."/>
            <person name="Larsson K.H."/>
            <person name="Matsuura K."/>
            <person name="Barry K."/>
            <person name="Labutti K."/>
            <person name="Kuo R."/>
            <person name="Ohm R.A."/>
            <person name="Bhattacharya S.S."/>
            <person name="Shirouzu T."/>
            <person name="Yoshinaga Y."/>
            <person name="Martin F.M."/>
            <person name="Grigoriev I.V."/>
            <person name="Hibbett D.S."/>
        </authorList>
    </citation>
    <scope>NUCLEOTIDE SEQUENCE [LARGE SCALE GENOMIC DNA]</scope>
    <source>
        <strain evidence="2 3">HHB12029</strain>
    </source>
</reference>
<keyword evidence="3" id="KW-1185">Reference proteome</keyword>
<dbReference type="EMBL" id="KV426837">
    <property type="protein sequence ID" value="KZV78571.1"/>
    <property type="molecule type" value="Genomic_DNA"/>
</dbReference>
<protein>
    <submittedName>
        <fullName evidence="2">Uncharacterized protein</fullName>
    </submittedName>
</protein>
<name>A0A166MZ14_EXIGL</name>
<evidence type="ECO:0000313" key="3">
    <source>
        <dbReference type="Proteomes" id="UP000077266"/>
    </source>
</evidence>
<gene>
    <name evidence="2" type="ORF">EXIGLDRAFT_523598</name>
</gene>
<feature type="region of interest" description="Disordered" evidence="1">
    <location>
        <begin position="51"/>
        <end position="90"/>
    </location>
</feature>
<proteinExistence type="predicted"/>